<accession>C0IL65</accession>
<dbReference type="Pfam" id="PF16048">
    <property type="entry name" value="Antimicrobial23"/>
    <property type="match status" value="1"/>
</dbReference>
<evidence type="ECO:0000256" key="5">
    <source>
        <dbReference type="SAM" id="SignalP"/>
    </source>
</evidence>
<keyword evidence="3" id="KW-0964">Secreted</keyword>
<evidence type="ECO:0000256" key="3">
    <source>
        <dbReference type="ARBA" id="ARBA00022525"/>
    </source>
</evidence>
<dbReference type="GO" id="GO:0006952">
    <property type="term" value="P:defense response"/>
    <property type="evidence" value="ECO:0007669"/>
    <property type="project" value="InterPro"/>
</dbReference>
<dbReference type="GO" id="GO:0005576">
    <property type="term" value="C:extracellular region"/>
    <property type="evidence" value="ECO:0007669"/>
    <property type="project" value="UniProtKB-SubCell"/>
</dbReference>
<dbReference type="AlphaFoldDB" id="C0IL65"/>
<sequence length="56" mass="6255">MFTMKKSLLLLFFLGIVSLSLCGQERDADEEDGGEVTEEEVKRSALVGCWTKSYPP</sequence>
<feature type="chain" id="PRO_5002896960" evidence="5">
    <location>
        <begin position="23"/>
        <end position="56"/>
    </location>
</feature>
<dbReference type="InterPro" id="IPR004275">
    <property type="entry name" value="Frog_antimicrobial_propeptide"/>
</dbReference>
<evidence type="ECO:0000256" key="2">
    <source>
        <dbReference type="ARBA" id="ARBA00008230"/>
    </source>
</evidence>
<organism evidence="7">
    <name type="scientific">Hylarana nigrovittata</name>
    <name type="common">Black-striped frog</name>
    <name type="synonym">Sylvirana nigrovittata</name>
    <dbReference type="NCBI Taxonomy" id="127021"/>
    <lineage>
        <taxon>Eukaryota</taxon>
        <taxon>Metazoa</taxon>
        <taxon>Chordata</taxon>
        <taxon>Craniata</taxon>
        <taxon>Vertebrata</taxon>
        <taxon>Euteleostomi</taxon>
        <taxon>Amphibia</taxon>
        <taxon>Batrachia</taxon>
        <taxon>Anura</taxon>
        <taxon>Neobatrachia</taxon>
        <taxon>Ranoidea</taxon>
        <taxon>Ranidae</taxon>
        <taxon>Hylarana</taxon>
    </lineage>
</organism>
<reference evidence="7" key="1">
    <citation type="journal article" date="2010" name="Genomics">
        <title>Peptidomics and genomics analysis of novel antimicrobial peptides from the frog, Rana nigrovittata.</title>
        <authorList>
            <person name="Ma Y."/>
            <person name="Liu C."/>
            <person name="Liu X."/>
            <person name="Wu J."/>
            <person name="Yang H."/>
            <person name="Wang Y."/>
            <person name="Li J."/>
            <person name="Yu H."/>
            <person name="Lai R."/>
        </authorList>
    </citation>
    <scope>NUCLEOTIDE SEQUENCE</scope>
    <source>
        <tissue evidence="7">Skin</tissue>
    </source>
</reference>
<keyword evidence="4 5" id="KW-0732">Signal</keyword>
<proteinExistence type="evidence at transcript level"/>
<feature type="signal peptide" evidence="5">
    <location>
        <begin position="1"/>
        <end position="22"/>
    </location>
</feature>
<protein>
    <submittedName>
        <fullName evidence="7">Nigroain-A antimicrobial peptide</fullName>
    </submittedName>
</protein>
<name>C0IL65_HYLNG</name>
<dbReference type="EMBL" id="EU136427">
    <property type="protein sequence ID" value="ABX44877.1"/>
    <property type="molecule type" value="mRNA"/>
</dbReference>
<dbReference type="InterPro" id="IPR032019">
    <property type="entry name" value="Frog_antimicrobial_Ranidae"/>
</dbReference>
<evidence type="ECO:0000256" key="4">
    <source>
        <dbReference type="ARBA" id="ARBA00022729"/>
    </source>
</evidence>
<comment type="similarity">
    <text evidence="2">Belongs to the frog skin active peptide (FSAP) family. Brevinin subfamily.</text>
</comment>
<feature type="domain" description="Frog antimicrobial peptide propeptide" evidence="6">
    <location>
        <begin position="2"/>
        <end position="42"/>
    </location>
</feature>
<dbReference type="Pfam" id="PF03032">
    <property type="entry name" value="FSAP_sig_propep"/>
    <property type="match status" value="1"/>
</dbReference>
<evidence type="ECO:0000259" key="6">
    <source>
        <dbReference type="Pfam" id="PF03032"/>
    </source>
</evidence>
<comment type="subcellular location">
    <subcellularLocation>
        <location evidence="1">Secreted</location>
    </subcellularLocation>
</comment>
<evidence type="ECO:0000256" key="1">
    <source>
        <dbReference type="ARBA" id="ARBA00004613"/>
    </source>
</evidence>
<evidence type="ECO:0000313" key="7">
    <source>
        <dbReference type="EMBL" id="ABX44877.1"/>
    </source>
</evidence>